<proteinExistence type="predicted"/>
<dbReference type="Proteomes" id="UP000463951">
    <property type="component" value="Chromosome"/>
</dbReference>
<dbReference type="EMBL" id="AP019620">
    <property type="protein sequence ID" value="BBJ41223.1"/>
    <property type="molecule type" value="Genomic_DNA"/>
</dbReference>
<reference evidence="1 2" key="1">
    <citation type="journal article" date="2020" name="Int. J. Syst. Evol. Microbiol.">
        <title>Reclassification of Streptomyces castelarensis and Streptomyces sporoclivatus as later heterotypic synonyms of Streptomyces antimycoticus.</title>
        <authorList>
            <person name="Komaki H."/>
            <person name="Tamura T."/>
        </authorList>
    </citation>
    <scope>NUCLEOTIDE SEQUENCE [LARGE SCALE GENOMIC DNA]</scope>
    <source>
        <strain evidence="1 2">NBRC 100767</strain>
    </source>
</reference>
<sequence>MNANSPAAVIAGESHQRSLRRWRAGMAAREAPCTPCGAVPPPAGAGVVAWGSVPVAKGNSAVEWYGGTMGGAPTTGGAPGRP</sequence>
<accession>A0A499UI24</accession>
<gene>
    <name evidence="1" type="ORF">SSPO_039410</name>
</gene>
<organism evidence="1 2">
    <name type="scientific">Streptomyces antimycoticus</name>
    <dbReference type="NCBI Taxonomy" id="68175"/>
    <lineage>
        <taxon>Bacteria</taxon>
        <taxon>Bacillati</taxon>
        <taxon>Actinomycetota</taxon>
        <taxon>Actinomycetes</taxon>
        <taxon>Kitasatosporales</taxon>
        <taxon>Streptomycetaceae</taxon>
        <taxon>Streptomyces</taxon>
        <taxon>Streptomyces violaceusniger group</taxon>
    </lineage>
</organism>
<protein>
    <submittedName>
        <fullName evidence="1">Uncharacterized protein</fullName>
    </submittedName>
</protein>
<dbReference type="AlphaFoldDB" id="A0A499UI24"/>
<evidence type="ECO:0000313" key="1">
    <source>
        <dbReference type="EMBL" id="BBJ41223.1"/>
    </source>
</evidence>
<name>A0A499UI24_9ACTN</name>
<evidence type="ECO:0000313" key="2">
    <source>
        <dbReference type="Proteomes" id="UP000463951"/>
    </source>
</evidence>